<dbReference type="Pfam" id="PF06293">
    <property type="entry name" value="Kdo"/>
    <property type="match status" value="1"/>
</dbReference>
<evidence type="ECO:0000313" key="1">
    <source>
        <dbReference type="EMBL" id="SOC81314.1"/>
    </source>
</evidence>
<protein>
    <submittedName>
        <fullName evidence="1">Lipopolysaccharide kinase (Kdo/WaaP) family protein</fullName>
    </submittedName>
</protein>
<accession>A0A285X951</accession>
<evidence type="ECO:0000313" key="2">
    <source>
        <dbReference type="Proteomes" id="UP000219193"/>
    </source>
</evidence>
<dbReference type="EMBL" id="OCMF01000004">
    <property type="protein sequence ID" value="SOC81314.1"/>
    <property type="molecule type" value="Genomic_DNA"/>
</dbReference>
<dbReference type="AlphaFoldDB" id="A0A285X951"/>
<dbReference type="OrthoDB" id="9773772at2"/>
<dbReference type="GO" id="GO:0016301">
    <property type="term" value="F:kinase activity"/>
    <property type="evidence" value="ECO:0007669"/>
    <property type="project" value="UniProtKB-KW"/>
</dbReference>
<keyword evidence="1" id="KW-0808">Transferase</keyword>
<gene>
    <name evidence="1" type="ORF">SAMN06296241_2889</name>
</gene>
<reference evidence="2" key="1">
    <citation type="submission" date="2017-09" db="EMBL/GenBank/DDBJ databases">
        <authorList>
            <person name="Varghese N."/>
            <person name="Submissions S."/>
        </authorList>
    </citation>
    <scope>NUCLEOTIDE SEQUENCE [LARGE SCALE GENOMIC DNA]</scope>
    <source>
        <strain evidence="2">CGMCC 1.12641</strain>
    </source>
</reference>
<organism evidence="1 2">
    <name type="scientific">Salinimicrobium sediminis</name>
    <dbReference type="NCBI Taxonomy" id="1343891"/>
    <lineage>
        <taxon>Bacteria</taxon>
        <taxon>Pseudomonadati</taxon>
        <taxon>Bacteroidota</taxon>
        <taxon>Flavobacteriia</taxon>
        <taxon>Flavobacteriales</taxon>
        <taxon>Flavobacteriaceae</taxon>
        <taxon>Salinimicrobium</taxon>
    </lineage>
</organism>
<dbReference type="RefSeq" id="WP_097057077.1">
    <property type="nucleotide sequence ID" value="NZ_OCMF01000004.1"/>
</dbReference>
<name>A0A285X951_9FLAO</name>
<keyword evidence="1" id="KW-0418">Kinase</keyword>
<dbReference type="SUPFAM" id="SSF56112">
    <property type="entry name" value="Protein kinase-like (PK-like)"/>
    <property type="match status" value="1"/>
</dbReference>
<sequence length="252" mass="30175">MKLVISENFRNSKAEILDLIDNFDKKGEQLGNGVRNRIKLFDLQGMRVNVKAFKVPNAVNRVVYRFFRKSKAERSFTYAQRLLEKGIGTPRPIAYLEEKNPVTFVHSYYISEHLSYDLTYRELVQQSDYPDHEKILRAFTRFTWKLHENGVEFLDHSPGNTLIRLNKGDYQFFLVDLNRMNFKNLSLEERMKNFSRLTPQKDMVRVMASEYSKLISQPEEKIFEKMWGYTKEFQKDFQKKKALKKKIKFWKK</sequence>
<dbReference type="InterPro" id="IPR011009">
    <property type="entry name" value="Kinase-like_dom_sf"/>
</dbReference>
<proteinExistence type="predicted"/>
<dbReference type="Proteomes" id="UP000219193">
    <property type="component" value="Unassembled WGS sequence"/>
</dbReference>
<keyword evidence="2" id="KW-1185">Reference proteome</keyword>